<evidence type="ECO:0000313" key="3">
    <source>
        <dbReference type="Proteomes" id="UP000238426"/>
    </source>
</evidence>
<evidence type="ECO:0000256" key="1">
    <source>
        <dbReference type="SAM" id="Phobius"/>
    </source>
</evidence>
<feature type="transmembrane region" description="Helical" evidence="1">
    <location>
        <begin position="142"/>
        <end position="163"/>
    </location>
</feature>
<protein>
    <recommendedName>
        <fullName evidence="4">Signal peptide-containing protein</fullName>
    </recommendedName>
</protein>
<dbReference type="Proteomes" id="UP000238426">
    <property type="component" value="Unassembled WGS sequence"/>
</dbReference>
<comment type="caution">
    <text evidence="2">The sequence shown here is derived from an EMBL/GenBank/DDBJ whole genome shotgun (WGS) entry which is preliminary data.</text>
</comment>
<proteinExistence type="predicted"/>
<evidence type="ECO:0000313" key="2">
    <source>
        <dbReference type="EMBL" id="PSG87306.1"/>
    </source>
</evidence>
<organism evidence="2 3">
    <name type="scientific">Aurantibacter aestuarii</name>
    <dbReference type="NCBI Taxonomy" id="1266046"/>
    <lineage>
        <taxon>Bacteria</taxon>
        <taxon>Pseudomonadati</taxon>
        <taxon>Bacteroidota</taxon>
        <taxon>Flavobacteriia</taxon>
        <taxon>Flavobacteriales</taxon>
        <taxon>Flavobacteriaceae</taxon>
        <taxon>Aurantibacter</taxon>
    </lineage>
</organism>
<feature type="transmembrane region" description="Helical" evidence="1">
    <location>
        <begin position="7"/>
        <end position="25"/>
    </location>
</feature>
<gene>
    <name evidence="2" type="ORF">C7H52_11170</name>
</gene>
<feature type="transmembrane region" description="Helical" evidence="1">
    <location>
        <begin position="69"/>
        <end position="89"/>
    </location>
</feature>
<sequence length="178" mass="19959">MNIKIGLLILTIVLSIILASIYGIIHNQISYSISEEYFTVFKFEQFGLWENGYGDERLKVSLVGGLSTWWFGLIFGIVNGLIGLTQSTIKTMRKSIIGAMFRIFIFAILLGLIGVLVGFFIIPKLNIDWNIPTDLFDRQSFLTAGTMHTFSYVGGIIGIICGIKYQLKIKKARAQHSI</sequence>
<feature type="transmembrane region" description="Helical" evidence="1">
    <location>
        <begin position="101"/>
        <end position="122"/>
    </location>
</feature>
<dbReference type="AlphaFoldDB" id="A0A2T1N6T5"/>
<keyword evidence="1" id="KW-0472">Membrane</keyword>
<dbReference type="OrthoDB" id="678065at2"/>
<dbReference type="RefSeq" id="WP_106463990.1">
    <property type="nucleotide sequence ID" value="NZ_PXOQ01000014.1"/>
</dbReference>
<keyword evidence="1" id="KW-1133">Transmembrane helix</keyword>
<dbReference type="EMBL" id="PXOQ01000014">
    <property type="protein sequence ID" value="PSG87306.1"/>
    <property type="molecule type" value="Genomic_DNA"/>
</dbReference>
<accession>A0A2T1N6T5</accession>
<keyword evidence="3" id="KW-1185">Reference proteome</keyword>
<name>A0A2T1N6T5_9FLAO</name>
<keyword evidence="1" id="KW-0812">Transmembrane</keyword>
<evidence type="ECO:0008006" key="4">
    <source>
        <dbReference type="Google" id="ProtNLM"/>
    </source>
</evidence>
<reference evidence="2 3" key="1">
    <citation type="submission" date="2018-03" db="EMBL/GenBank/DDBJ databases">
        <title>Mesoflavibacter sp. HG37 and Mesoflavibacter sp. HG96 sp.nov., two marine bacteria isolated from seawater of Western Pacific Ocean.</title>
        <authorList>
            <person name="Cheng H."/>
            <person name="Wu Y.-H."/>
            <person name="Guo L.-L."/>
            <person name="Xu X.-W."/>
        </authorList>
    </citation>
    <scope>NUCLEOTIDE SEQUENCE [LARGE SCALE GENOMIC DNA]</scope>
    <source>
        <strain evidence="2 3">KCTC 32269</strain>
    </source>
</reference>